<proteinExistence type="predicted"/>
<accession>A0A0K1PWC6</accession>
<dbReference type="Gene3D" id="3.40.50.410">
    <property type="entry name" value="von Willebrand factor, type A domain"/>
    <property type="match status" value="1"/>
</dbReference>
<evidence type="ECO:0000313" key="3">
    <source>
        <dbReference type="Proteomes" id="UP000064967"/>
    </source>
</evidence>
<dbReference type="InterPro" id="IPR002035">
    <property type="entry name" value="VWF_A"/>
</dbReference>
<dbReference type="InterPro" id="IPR036465">
    <property type="entry name" value="vWFA_dom_sf"/>
</dbReference>
<protein>
    <recommendedName>
        <fullName evidence="1">VWFA domain-containing protein</fullName>
    </recommendedName>
</protein>
<name>A0A0K1PWC6_9BACT</name>
<dbReference type="EMBL" id="CP012333">
    <property type="protein sequence ID" value="AKU97825.1"/>
    <property type="molecule type" value="Genomic_DNA"/>
</dbReference>
<reference evidence="2 3" key="1">
    <citation type="submission" date="2015-08" db="EMBL/GenBank/DDBJ databases">
        <authorList>
            <person name="Babu N.S."/>
            <person name="Beckwith C.J."/>
            <person name="Beseler K.G."/>
            <person name="Brison A."/>
            <person name="Carone J.V."/>
            <person name="Caskin T.P."/>
            <person name="Diamond M."/>
            <person name="Durham M.E."/>
            <person name="Foxe J.M."/>
            <person name="Go M."/>
            <person name="Henderson B.A."/>
            <person name="Jones I.B."/>
            <person name="McGettigan J.A."/>
            <person name="Micheletti S.J."/>
            <person name="Nasrallah M.E."/>
            <person name="Ortiz D."/>
            <person name="Piller C.R."/>
            <person name="Privatt S.R."/>
            <person name="Schneider S.L."/>
            <person name="Sharp S."/>
            <person name="Smith T.C."/>
            <person name="Stanton J.D."/>
            <person name="Ullery H.E."/>
            <person name="Wilson R.J."/>
            <person name="Serrano M.G."/>
            <person name="Buck G."/>
            <person name="Lee V."/>
            <person name="Wang Y."/>
            <person name="Carvalho R."/>
            <person name="Voegtly L."/>
            <person name="Shi R."/>
            <person name="Duckworth R."/>
            <person name="Johnson A."/>
            <person name="Loviza R."/>
            <person name="Walstead R."/>
            <person name="Shah Z."/>
            <person name="Kiflezghi M."/>
            <person name="Wade K."/>
            <person name="Ball S.L."/>
            <person name="Bradley K.W."/>
            <person name="Asai D.J."/>
            <person name="Bowman C.A."/>
            <person name="Russell D.A."/>
            <person name="Pope W.H."/>
            <person name="Jacobs-Sera D."/>
            <person name="Hendrix R.W."/>
            <person name="Hatfull G.F."/>
        </authorList>
    </citation>
    <scope>NUCLEOTIDE SEQUENCE [LARGE SCALE GENOMIC DNA]</scope>
    <source>
        <strain evidence="2 3">DSM 27648</strain>
    </source>
</reference>
<organism evidence="2 3">
    <name type="scientific">Labilithrix luteola</name>
    <dbReference type="NCBI Taxonomy" id="1391654"/>
    <lineage>
        <taxon>Bacteria</taxon>
        <taxon>Pseudomonadati</taxon>
        <taxon>Myxococcota</taxon>
        <taxon>Polyangia</taxon>
        <taxon>Polyangiales</taxon>
        <taxon>Labilitrichaceae</taxon>
        <taxon>Labilithrix</taxon>
    </lineage>
</organism>
<evidence type="ECO:0000313" key="2">
    <source>
        <dbReference type="EMBL" id="AKU97825.1"/>
    </source>
</evidence>
<dbReference type="Proteomes" id="UP000064967">
    <property type="component" value="Chromosome"/>
</dbReference>
<sequence length="335" mass="34394">MLALDRSATMGALASNGASKFEAIRDALVGFVEDTASTGTGLTFQTFPATPTSCAVNDDCSADSEVQGTCTAGACLVDECSAAHYVPLVDFGAALPATAGALTSALESLPAPLSNANRPTGAGLAAAIRVARHRALASPERRVVVALVTDGLPDSCGDLASVVAIAKSGVTDAIPIETYVVGLVDGSSPTTTTAAYDTIAQAGGTLQATLVSTMGDVTGDVRAELNALRSSGNACEYRIPYDPLEIIPTRITVDVLLNGPVDPVTGAGTSLGRVQAGYVRKVEACDSDTGHGWYYDHDPSDHGGIPTRILMCPKTCEMAHEENANVAISRLDYCK</sequence>
<dbReference type="AlphaFoldDB" id="A0A0K1PWC6"/>
<dbReference type="PROSITE" id="PS50234">
    <property type="entry name" value="VWFA"/>
    <property type="match status" value="1"/>
</dbReference>
<dbReference type="SUPFAM" id="SSF53300">
    <property type="entry name" value="vWA-like"/>
    <property type="match status" value="1"/>
</dbReference>
<feature type="domain" description="VWFA" evidence="1">
    <location>
        <begin position="1"/>
        <end position="228"/>
    </location>
</feature>
<gene>
    <name evidence="2" type="ORF">AKJ09_04489</name>
</gene>
<evidence type="ECO:0000259" key="1">
    <source>
        <dbReference type="PROSITE" id="PS50234"/>
    </source>
</evidence>
<keyword evidence="3" id="KW-1185">Reference proteome</keyword>
<dbReference type="KEGG" id="llu:AKJ09_04489"/>